<gene>
    <name evidence="1" type="ORF">D5018_03680</name>
</gene>
<dbReference type="AlphaFoldDB" id="A0A3L8Q2H0"/>
<name>A0A3L8Q2H0_9GAMM</name>
<reference evidence="1 2" key="1">
    <citation type="submission" date="2018-09" db="EMBL/GenBank/DDBJ databases">
        <title>Phylogeny of the Shewanellaceae, and recommendation for two new genera, Pseudoshewanella and Parashewanella.</title>
        <authorList>
            <person name="Wang G."/>
        </authorList>
    </citation>
    <scope>NUCLEOTIDE SEQUENCE [LARGE SCALE GENOMIC DNA]</scope>
    <source>
        <strain evidence="1 2">C51</strain>
    </source>
</reference>
<proteinExistence type="predicted"/>
<evidence type="ECO:0000313" key="2">
    <source>
        <dbReference type="Proteomes" id="UP000281474"/>
    </source>
</evidence>
<dbReference type="Proteomes" id="UP000281474">
    <property type="component" value="Unassembled WGS sequence"/>
</dbReference>
<accession>A0A3L8Q2H0</accession>
<keyword evidence="2" id="KW-1185">Reference proteome</keyword>
<protein>
    <submittedName>
        <fullName evidence="1">Uncharacterized protein</fullName>
    </submittedName>
</protein>
<organism evidence="1 2">
    <name type="scientific">Parashewanella curva</name>
    <dbReference type="NCBI Taxonomy" id="2338552"/>
    <lineage>
        <taxon>Bacteria</taxon>
        <taxon>Pseudomonadati</taxon>
        <taxon>Pseudomonadota</taxon>
        <taxon>Gammaproteobacteria</taxon>
        <taxon>Alteromonadales</taxon>
        <taxon>Shewanellaceae</taxon>
        <taxon>Parashewanella</taxon>
    </lineage>
</organism>
<evidence type="ECO:0000313" key="1">
    <source>
        <dbReference type="EMBL" id="RLV61108.1"/>
    </source>
</evidence>
<sequence length="341" mass="38958">MSVPSPNNSLPDLNTAFAETSKDVIHESEGIVNSSGKYENKWHFVDPTRKAPNNIKSFDVRRVRGECFHVVDARSTYQKIVFFFKSLFATASSPTVVARTEDARLFEAKLNSRYAISLACNPPKVLDELQLGEQLPPVRITVYKTKTTISMNGQLIPIGELVEEVDSNNPKNRLTYHTREQTAFLAWVKQVKYKLNGSTLNRLTKCEAISKRRWNLQTVNGLIASASKRSDSIYPEEAVCLLELHKLIINDYKEGTKIRLKIVQEPRMKASILNDNFIQQLARNPRISPHLKTETTEQNKEAVLKAQLKWILSDKDRALSPNLIIYLKEAHSMYFRQNKLL</sequence>
<comment type="caution">
    <text evidence="1">The sequence shown here is derived from an EMBL/GenBank/DDBJ whole genome shotgun (WGS) entry which is preliminary data.</text>
</comment>
<dbReference type="EMBL" id="QZEI01000008">
    <property type="protein sequence ID" value="RLV61108.1"/>
    <property type="molecule type" value="Genomic_DNA"/>
</dbReference>